<feature type="transmembrane region" description="Helical" evidence="1">
    <location>
        <begin position="18"/>
        <end position="36"/>
    </location>
</feature>
<dbReference type="Proteomes" id="UP000030361">
    <property type="component" value="Chromosome"/>
</dbReference>
<dbReference type="RefSeq" id="WP_035167953.1">
    <property type="nucleotide sequence ID" value="NZ_CP018906.1"/>
</dbReference>
<dbReference type="Pfam" id="PF12730">
    <property type="entry name" value="ABC2_membrane_4"/>
    <property type="match status" value="1"/>
</dbReference>
<evidence type="ECO:0000256" key="1">
    <source>
        <dbReference type="SAM" id="Phobius"/>
    </source>
</evidence>
<reference evidence="2 3" key="1">
    <citation type="journal article" date="2015" name="Genome Announc.">
        <title>Genome Sequence of Lactobacillus curieae CCTCC M 2011381T, a Novel Producer of Gamma-aminobutyric Acid.</title>
        <authorList>
            <person name="Wang Y."/>
            <person name="Wang Y."/>
            <person name="Lang C."/>
            <person name="Wei D."/>
            <person name="Xu P."/>
            <person name="Xie J."/>
        </authorList>
    </citation>
    <scope>NUCLEOTIDE SEQUENCE [LARGE SCALE GENOMIC DNA]</scope>
    <source>
        <strain evidence="2 3">CCTCC M 2011381</strain>
    </source>
</reference>
<organism evidence="2 3">
    <name type="scientific">Lentilactobacillus curieae</name>
    <dbReference type="NCBI Taxonomy" id="1138822"/>
    <lineage>
        <taxon>Bacteria</taxon>
        <taxon>Bacillati</taxon>
        <taxon>Bacillota</taxon>
        <taxon>Bacilli</taxon>
        <taxon>Lactobacillales</taxon>
        <taxon>Lactobacillaceae</taxon>
        <taxon>Lentilactobacillus</taxon>
    </lineage>
</organism>
<dbReference type="OrthoDB" id="2295852at2"/>
<protein>
    <submittedName>
        <fullName evidence="2">ABC transporter permease</fullName>
    </submittedName>
</protein>
<dbReference type="eggNOG" id="COG1277">
    <property type="taxonomic scope" value="Bacteria"/>
</dbReference>
<feature type="transmembrane region" description="Helical" evidence="1">
    <location>
        <begin position="98"/>
        <end position="119"/>
    </location>
</feature>
<feature type="transmembrane region" description="Helical" evidence="1">
    <location>
        <begin position="233"/>
        <end position="252"/>
    </location>
</feature>
<dbReference type="PANTHER" id="PTHR37305:SF1">
    <property type="entry name" value="MEMBRANE PROTEIN"/>
    <property type="match status" value="1"/>
</dbReference>
<gene>
    <name evidence="2" type="ORF">PL11_005810</name>
</gene>
<keyword evidence="1" id="KW-0472">Membrane</keyword>
<sequence length="257" mass="29189">MISLVKEEIYKLVNKKSTIAITICLLVAMTGIAIITKVQPKIFGAKMMFDATYTGLTWVVLVLIAACGTIIAMEFQYGTIKEVLYRQYYRGQVIVSKWITMLLYSLYLFILTFVYSIILKFVLFNDKIDLSKHYGADHSLLVTTIISYAGQFVSVWLILSLVLLLANLFKSNAAAISIGIIGYFALSMVSQLMTLAIHKWNWLKWNPLNMMNLGNQVVEGSYKHLTYLSTTQLTWGCLAYTAIFLFISYVVFKKRSV</sequence>
<feature type="transmembrane region" description="Helical" evidence="1">
    <location>
        <begin position="56"/>
        <end position="77"/>
    </location>
</feature>
<proteinExistence type="predicted"/>
<dbReference type="KEGG" id="lcu:PL11_005810"/>
<keyword evidence="1" id="KW-1133">Transmembrane helix</keyword>
<evidence type="ECO:0000313" key="3">
    <source>
        <dbReference type="Proteomes" id="UP000030361"/>
    </source>
</evidence>
<name>A0A1S6QIQ0_9LACO</name>
<dbReference type="AlphaFoldDB" id="A0A1S6QIQ0"/>
<feature type="transmembrane region" description="Helical" evidence="1">
    <location>
        <begin position="173"/>
        <end position="197"/>
    </location>
</feature>
<dbReference type="EMBL" id="CP018906">
    <property type="protein sequence ID" value="AQW21482.1"/>
    <property type="molecule type" value="Genomic_DNA"/>
</dbReference>
<keyword evidence="1" id="KW-0812">Transmembrane</keyword>
<accession>A0A1S6QIQ0</accession>
<keyword evidence="3" id="KW-1185">Reference proteome</keyword>
<dbReference type="PANTHER" id="PTHR37305">
    <property type="entry name" value="INTEGRAL MEMBRANE PROTEIN-RELATED"/>
    <property type="match status" value="1"/>
</dbReference>
<evidence type="ECO:0000313" key="2">
    <source>
        <dbReference type="EMBL" id="AQW21482.1"/>
    </source>
</evidence>
<feature type="transmembrane region" description="Helical" evidence="1">
    <location>
        <begin position="139"/>
        <end position="166"/>
    </location>
</feature>